<keyword evidence="3 6" id="KW-0812">Transmembrane</keyword>
<keyword evidence="4 6" id="KW-1133">Transmembrane helix</keyword>
<dbReference type="SUPFAM" id="SSF103473">
    <property type="entry name" value="MFS general substrate transporter"/>
    <property type="match status" value="1"/>
</dbReference>
<evidence type="ECO:0000313" key="8">
    <source>
        <dbReference type="EMBL" id="GHE87525.1"/>
    </source>
</evidence>
<feature type="transmembrane region" description="Helical" evidence="6">
    <location>
        <begin position="266"/>
        <end position="284"/>
    </location>
</feature>
<dbReference type="Pfam" id="PF07690">
    <property type="entry name" value="MFS_1"/>
    <property type="match status" value="1"/>
</dbReference>
<dbReference type="Proteomes" id="UP000605897">
    <property type="component" value="Unassembled WGS sequence"/>
</dbReference>
<dbReference type="PROSITE" id="PS50850">
    <property type="entry name" value="MFS"/>
    <property type="match status" value="1"/>
</dbReference>
<dbReference type="InterPro" id="IPR020846">
    <property type="entry name" value="MFS_dom"/>
</dbReference>
<dbReference type="InterPro" id="IPR036259">
    <property type="entry name" value="MFS_trans_sf"/>
</dbReference>
<comment type="subcellular location">
    <subcellularLocation>
        <location evidence="1">Cell membrane</location>
        <topology evidence="1">Multi-pass membrane protein</topology>
    </subcellularLocation>
</comment>
<feature type="transmembrane region" description="Helical" evidence="6">
    <location>
        <begin position="233"/>
        <end position="254"/>
    </location>
</feature>
<evidence type="ECO:0000256" key="4">
    <source>
        <dbReference type="ARBA" id="ARBA00022989"/>
    </source>
</evidence>
<feature type="transmembrane region" description="Helical" evidence="6">
    <location>
        <begin position="100"/>
        <end position="121"/>
    </location>
</feature>
<dbReference type="Gene3D" id="1.20.1250.20">
    <property type="entry name" value="MFS general substrate transporter like domains"/>
    <property type="match status" value="1"/>
</dbReference>
<reference evidence="9" key="1">
    <citation type="journal article" date="2019" name="Int. J. Syst. Evol. Microbiol.">
        <title>The Global Catalogue of Microorganisms (GCM) 10K type strain sequencing project: providing services to taxonomists for standard genome sequencing and annotation.</title>
        <authorList>
            <consortium name="The Broad Institute Genomics Platform"/>
            <consortium name="The Broad Institute Genome Sequencing Center for Infectious Disease"/>
            <person name="Wu L."/>
            <person name="Ma J."/>
        </authorList>
    </citation>
    <scope>NUCLEOTIDE SEQUENCE [LARGE SCALE GENOMIC DNA]</scope>
    <source>
        <strain evidence="9">CGMCC 4.7677</strain>
    </source>
</reference>
<dbReference type="EMBL" id="BNAU01000002">
    <property type="protein sequence ID" value="GHE87525.1"/>
    <property type="molecule type" value="Genomic_DNA"/>
</dbReference>
<dbReference type="PROSITE" id="PS51257">
    <property type="entry name" value="PROKAR_LIPOPROTEIN"/>
    <property type="match status" value="1"/>
</dbReference>
<evidence type="ECO:0000256" key="3">
    <source>
        <dbReference type="ARBA" id="ARBA00022692"/>
    </source>
</evidence>
<proteinExistence type="predicted"/>
<feature type="domain" description="Major facilitator superfamily (MFS) profile" evidence="7">
    <location>
        <begin position="9"/>
        <end position="379"/>
    </location>
</feature>
<feature type="transmembrane region" description="Helical" evidence="6">
    <location>
        <begin position="203"/>
        <end position="227"/>
    </location>
</feature>
<organism evidence="8 9">
    <name type="scientific">Amycolatopsis deserti</name>
    <dbReference type="NCBI Taxonomy" id="185696"/>
    <lineage>
        <taxon>Bacteria</taxon>
        <taxon>Bacillati</taxon>
        <taxon>Actinomycetota</taxon>
        <taxon>Actinomycetes</taxon>
        <taxon>Pseudonocardiales</taxon>
        <taxon>Pseudonocardiaceae</taxon>
        <taxon>Amycolatopsis</taxon>
    </lineage>
</organism>
<accession>A0ABQ3IRY4</accession>
<sequence>MRIHKTGVALGALSAACFVSVTSENLPVALLPQFAAGFDVSGSAIGLLMTGYAIVVAVSVVPLVALTARWDRRTAALVTVAAIAVSNLLLALAPGYAVAVVARLVAAAGHGVFWSVVAPMAARLLGPQRAGRATAVVFAGNSLAFLFGLPLSSWLGETIGWRPTVLAVAGAAALAAVAIRATVEPTPAGPPAPRRGSLNRALLPVNLATLIVVTGHFAAFTYITAIIARSVHLTGAATSGLLFAHGAAGLLGLVLIGRRVDSHPRATAVVVTGGLAVCMLVLLIPGSGVLAGAAVVLWAVPAGGMAVVLQAAVLRVAGQPDLASAVYIVAFQIGIATGAAVGGAALDHGALPAAVALAAGCGLAATLVVRRSAAFRGAS</sequence>
<evidence type="ECO:0000256" key="5">
    <source>
        <dbReference type="ARBA" id="ARBA00023136"/>
    </source>
</evidence>
<feature type="transmembrane region" description="Helical" evidence="6">
    <location>
        <begin position="133"/>
        <end position="155"/>
    </location>
</feature>
<evidence type="ECO:0000256" key="1">
    <source>
        <dbReference type="ARBA" id="ARBA00004651"/>
    </source>
</evidence>
<dbReference type="PANTHER" id="PTHR43124:SF3">
    <property type="entry name" value="CHLORAMPHENICOL EFFLUX PUMP RV0191"/>
    <property type="match status" value="1"/>
</dbReference>
<evidence type="ECO:0000256" key="2">
    <source>
        <dbReference type="ARBA" id="ARBA00022475"/>
    </source>
</evidence>
<evidence type="ECO:0000313" key="9">
    <source>
        <dbReference type="Proteomes" id="UP000605897"/>
    </source>
</evidence>
<feature type="transmembrane region" description="Helical" evidence="6">
    <location>
        <begin position="75"/>
        <end position="94"/>
    </location>
</feature>
<dbReference type="PANTHER" id="PTHR43124">
    <property type="entry name" value="PURINE EFFLUX PUMP PBUE"/>
    <property type="match status" value="1"/>
</dbReference>
<feature type="transmembrane region" description="Helical" evidence="6">
    <location>
        <begin position="47"/>
        <end position="68"/>
    </location>
</feature>
<comment type="caution">
    <text evidence="8">The sequence shown here is derived from an EMBL/GenBank/DDBJ whole genome shotgun (WGS) entry which is preliminary data.</text>
</comment>
<keyword evidence="5 6" id="KW-0472">Membrane</keyword>
<keyword evidence="9" id="KW-1185">Reference proteome</keyword>
<feature type="transmembrane region" description="Helical" evidence="6">
    <location>
        <begin position="290"/>
        <end position="313"/>
    </location>
</feature>
<feature type="transmembrane region" description="Helical" evidence="6">
    <location>
        <begin position="325"/>
        <end position="345"/>
    </location>
</feature>
<name>A0ABQ3IRY4_9PSEU</name>
<feature type="transmembrane region" description="Helical" evidence="6">
    <location>
        <begin position="161"/>
        <end position="183"/>
    </location>
</feature>
<keyword evidence="2" id="KW-1003">Cell membrane</keyword>
<gene>
    <name evidence="8" type="ORF">GCM10017786_19110</name>
</gene>
<protein>
    <submittedName>
        <fullName evidence="8">MFS transporter</fullName>
    </submittedName>
</protein>
<evidence type="ECO:0000256" key="6">
    <source>
        <dbReference type="SAM" id="Phobius"/>
    </source>
</evidence>
<dbReference type="InterPro" id="IPR050189">
    <property type="entry name" value="MFS_Efflux_Transporters"/>
</dbReference>
<dbReference type="InterPro" id="IPR011701">
    <property type="entry name" value="MFS"/>
</dbReference>
<evidence type="ECO:0000259" key="7">
    <source>
        <dbReference type="PROSITE" id="PS50850"/>
    </source>
</evidence>
<dbReference type="RefSeq" id="WP_191244162.1">
    <property type="nucleotide sequence ID" value="NZ_BNAU01000002.1"/>
</dbReference>
<feature type="transmembrane region" description="Helical" evidence="6">
    <location>
        <begin position="351"/>
        <end position="369"/>
    </location>
</feature>
<dbReference type="CDD" id="cd17324">
    <property type="entry name" value="MFS_NepI_like"/>
    <property type="match status" value="1"/>
</dbReference>